<name>A0A179FH80_METCM</name>
<gene>
    <name evidence="1" type="ORF">VFPPC_16234</name>
</gene>
<dbReference type="EMBL" id="LSBJ02000005">
    <property type="protein sequence ID" value="OAQ64611.1"/>
    <property type="molecule type" value="Genomic_DNA"/>
</dbReference>
<protein>
    <submittedName>
        <fullName evidence="1">Uncharacterized protein</fullName>
    </submittedName>
</protein>
<evidence type="ECO:0000313" key="2">
    <source>
        <dbReference type="Proteomes" id="UP000078397"/>
    </source>
</evidence>
<dbReference type="AlphaFoldDB" id="A0A179FH80"/>
<dbReference type="KEGG" id="pchm:VFPPC_16234"/>
<organism evidence="1 2">
    <name type="scientific">Pochonia chlamydosporia 170</name>
    <dbReference type="NCBI Taxonomy" id="1380566"/>
    <lineage>
        <taxon>Eukaryota</taxon>
        <taxon>Fungi</taxon>
        <taxon>Dikarya</taxon>
        <taxon>Ascomycota</taxon>
        <taxon>Pezizomycotina</taxon>
        <taxon>Sordariomycetes</taxon>
        <taxon>Hypocreomycetidae</taxon>
        <taxon>Hypocreales</taxon>
        <taxon>Clavicipitaceae</taxon>
        <taxon>Pochonia</taxon>
    </lineage>
</organism>
<dbReference type="GeneID" id="28857981"/>
<evidence type="ECO:0000313" key="1">
    <source>
        <dbReference type="EMBL" id="OAQ64611.1"/>
    </source>
</evidence>
<dbReference type="RefSeq" id="XP_018141925.1">
    <property type="nucleotide sequence ID" value="XM_018293987.1"/>
</dbReference>
<sequence length="74" mass="8271">MLCNNVVRPGSEGSGKQLYTLKFPLLLRLISNLTLGPCHQSILVPGVFGSRNKRLTKAKQTPRIEAILEHFRRG</sequence>
<keyword evidence="2" id="KW-1185">Reference proteome</keyword>
<proteinExistence type="predicted"/>
<reference evidence="1 2" key="1">
    <citation type="journal article" date="2016" name="PLoS Pathog.">
        <title>Biosynthesis of antibiotic leucinostatins in bio-control fungus Purpureocillium lilacinum and their inhibition on phytophthora revealed by genome mining.</title>
        <authorList>
            <person name="Wang G."/>
            <person name="Liu Z."/>
            <person name="Lin R."/>
            <person name="Li E."/>
            <person name="Mao Z."/>
            <person name="Ling J."/>
            <person name="Yang Y."/>
            <person name="Yin W.B."/>
            <person name="Xie B."/>
        </authorList>
    </citation>
    <scope>NUCLEOTIDE SEQUENCE [LARGE SCALE GENOMIC DNA]</scope>
    <source>
        <strain evidence="1">170</strain>
    </source>
</reference>
<comment type="caution">
    <text evidence="1">The sequence shown here is derived from an EMBL/GenBank/DDBJ whole genome shotgun (WGS) entry which is preliminary data.</text>
</comment>
<accession>A0A179FH80</accession>
<dbReference type="Proteomes" id="UP000078397">
    <property type="component" value="Unassembled WGS sequence"/>
</dbReference>